<organism evidence="5 6">
    <name type="scientific">Toxocara canis</name>
    <name type="common">Canine roundworm</name>
    <dbReference type="NCBI Taxonomy" id="6265"/>
    <lineage>
        <taxon>Eukaryota</taxon>
        <taxon>Metazoa</taxon>
        <taxon>Ecdysozoa</taxon>
        <taxon>Nematoda</taxon>
        <taxon>Chromadorea</taxon>
        <taxon>Rhabditida</taxon>
        <taxon>Spirurina</taxon>
        <taxon>Ascaridomorpha</taxon>
        <taxon>Ascaridoidea</taxon>
        <taxon>Toxocaridae</taxon>
        <taxon>Toxocara</taxon>
    </lineage>
</organism>
<evidence type="ECO:0000313" key="6">
    <source>
        <dbReference type="Proteomes" id="UP000031036"/>
    </source>
</evidence>
<evidence type="ECO:0000313" key="5">
    <source>
        <dbReference type="EMBL" id="KHN86800.1"/>
    </source>
</evidence>
<dbReference type="InterPro" id="IPR039496">
    <property type="entry name" value="CCDC92/74_N"/>
</dbReference>
<proteinExistence type="predicted"/>
<dbReference type="OrthoDB" id="2155209at2759"/>
<evidence type="ECO:0000259" key="4">
    <source>
        <dbReference type="Pfam" id="PF14916"/>
    </source>
</evidence>
<name>A0A0B2W0V1_TOXCA</name>
<sequence>MFCVTSSLEMFFGSFAKVLLSGNLTYERRLIQKTLDALGNTNHDVECLIEQICKKRISAAVEERDEMWRRHEKAQITFLQKENAQMLTGLHTEIEKLHHELRDAHRQLYVEDQRSVTKRLEEENALLRERVVETERSNEELAKKLDETTRNSLLVEQQLTNAINVFKHQLAYQGNKIRQLTEEVRERSVTVAQLMSQLRFGSNHDTVSGSDRPRCRLHSHPNTHWDSMFVPHSVERCTSSADGDSRCSLVRSVSVTYPGGRPNVVAHKCKHSSANPRPQHLPCLYSRWQSFSSGGCNIEKPPRKFSYTPVERMSLTRSLHESDKSSKSNAESTTNN</sequence>
<evidence type="ECO:0000256" key="1">
    <source>
        <dbReference type="ARBA" id="ARBA00023054"/>
    </source>
</evidence>
<keyword evidence="6" id="KW-1185">Reference proteome</keyword>
<dbReference type="Pfam" id="PF14916">
    <property type="entry name" value="CCDC92"/>
    <property type="match status" value="1"/>
</dbReference>
<feature type="compositionally biased region" description="Polar residues" evidence="3">
    <location>
        <begin position="327"/>
        <end position="336"/>
    </location>
</feature>
<reference evidence="5 6" key="1">
    <citation type="submission" date="2014-11" db="EMBL/GenBank/DDBJ databases">
        <title>Genetic blueprint of the zoonotic pathogen Toxocara canis.</title>
        <authorList>
            <person name="Zhu X.-Q."/>
            <person name="Korhonen P.K."/>
            <person name="Cai H."/>
            <person name="Young N.D."/>
            <person name="Nejsum P."/>
            <person name="von Samson-Himmelstjerna G."/>
            <person name="Boag P.R."/>
            <person name="Tan P."/>
            <person name="Li Q."/>
            <person name="Min J."/>
            <person name="Yang Y."/>
            <person name="Wang X."/>
            <person name="Fang X."/>
            <person name="Hall R.S."/>
            <person name="Hofmann A."/>
            <person name="Sternberg P.W."/>
            <person name="Jex A.R."/>
            <person name="Gasser R.B."/>
        </authorList>
    </citation>
    <scope>NUCLEOTIDE SEQUENCE [LARGE SCALE GENOMIC DNA]</scope>
    <source>
        <strain evidence="5">PN_DK_2014</strain>
    </source>
</reference>
<dbReference type="STRING" id="6265.A0A0B2W0V1"/>
<protein>
    <recommendedName>
        <fullName evidence="4">CCDC92/74 N-terminal domain-containing protein</fullName>
    </recommendedName>
</protein>
<comment type="caution">
    <text evidence="5">The sequence shown here is derived from an EMBL/GenBank/DDBJ whole genome shotgun (WGS) entry which is preliminary data.</text>
</comment>
<feature type="coiled-coil region" evidence="2">
    <location>
        <begin position="110"/>
        <end position="158"/>
    </location>
</feature>
<dbReference type="Proteomes" id="UP000031036">
    <property type="component" value="Unassembled WGS sequence"/>
</dbReference>
<dbReference type="PANTHER" id="PTHR14882:SF1">
    <property type="entry name" value="CCDC92 DOMAIN-CONTAINING PROTEIN"/>
    <property type="match status" value="1"/>
</dbReference>
<dbReference type="EMBL" id="JPKZ01000517">
    <property type="protein sequence ID" value="KHN86800.1"/>
    <property type="molecule type" value="Genomic_DNA"/>
</dbReference>
<feature type="region of interest" description="Disordered" evidence="3">
    <location>
        <begin position="316"/>
        <end position="336"/>
    </location>
</feature>
<feature type="domain" description="CCDC92/74 N-terminal" evidence="4">
    <location>
        <begin position="75"/>
        <end position="115"/>
    </location>
</feature>
<evidence type="ECO:0000256" key="2">
    <source>
        <dbReference type="SAM" id="Coils"/>
    </source>
</evidence>
<keyword evidence="1 2" id="KW-0175">Coiled coil</keyword>
<dbReference type="AlphaFoldDB" id="A0A0B2W0V1"/>
<dbReference type="InterPro" id="IPR040370">
    <property type="entry name" value="CCDC74A/CCDC74B/CCDC92"/>
</dbReference>
<evidence type="ECO:0000256" key="3">
    <source>
        <dbReference type="SAM" id="MobiDB-lite"/>
    </source>
</evidence>
<dbReference type="PANTHER" id="PTHR14882">
    <property type="entry name" value="COILED-COIL DOMAIN-CONTAINING 74A"/>
    <property type="match status" value="1"/>
</dbReference>
<accession>A0A0B2W0V1</accession>
<gene>
    <name evidence="5" type="ORF">Tcan_07839</name>
</gene>
<dbReference type="OMA" id="ENSQMLT"/>